<feature type="domain" description="GIY-YIG" evidence="2">
    <location>
        <begin position="1"/>
        <end position="76"/>
    </location>
</feature>
<comment type="similarity">
    <text evidence="1">Belongs to the UPF0213 family.</text>
</comment>
<keyword evidence="4" id="KW-1185">Reference proteome</keyword>
<reference evidence="3 4" key="1">
    <citation type="submission" date="2014-09" db="EMBL/GenBank/DDBJ databases">
        <title>Draft Genome Sequence of Draconibacterium sp. JN14CK-3.</title>
        <authorList>
            <person name="Dong C."/>
            <person name="Lai Q."/>
            <person name="Shao Z."/>
        </authorList>
    </citation>
    <scope>NUCLEOTIDE SEQUENCE [LARGE SCALE GENOMIC DNA]</scope>
    <source>
        <strain evidence="3 4">JN14CK-3</strain>
    </source>
</reference>
<protein>
    <recommendedName>
        <fullName evidence="2">GIY-YIG domain-containing protein</fullName>
    </recommendedName>
</protein>
<organism evidence="3 4">
    <name type="scientific">Draconibacterium sediminis</name>
    <dbReference type="NCBI Taxonomy" id="1544798"/>
    <lineage>
        <taxon>Bacteria</taxon>
        <taxon>Pseudomonadati</taxon>
        <taxon>Bacteroidota</taxon>
        <taxon>Bacteroidia</taxon>
        <taxon>Marinilabiliales</taxon>
        <taxon>Prolixibacteraceae</taxon>
        <taxon>Draconibacterium</taxon>
    </lineage>
</organism>
<evidence type="ECO:0000256" key="1">
    <source>
        <dbReference type="ARBA" id="ARBA00007435"/>
    </source>
</evidence>
<accession>A0A0D8J7A7</accession>
<evidence type="ECO:0000313" key="3">
    <source>
        <dbReference type="EMBL" id="KJF42391.1"/>
    </source>
</evidence>
<comment type="caution">
    <text evidence="3">The sequence shown here is derived from an EMBL/GenBank/DDBJ whole genome shotgun (WGS) entry which is preliminary data.</text>
</comment>
<dbReference type="InterPro" id="IPR000305">
    <property type="entry name" value="GIY-YIG_endonuc"/>
</dbReference>
<dbReference type="AlphaFoldDB" id="A0A0D8J7A7"/>
<proteinExistence type="inferred from homology"/>
<name>A0A0D8J7A7_9BACT</name>
<dbReference type="Proteomes" id="UP000032544">
    <property type="component" value="Unassembled WGS sequence"/>
</dbReference>
<dbReference type="EMBL" id="JRHC01000006">
    <property type="protein sequence ID" value="KJF42391.1"/>
    <property type="molecule type" value="Genomic_DNA"/>
</dbReference>
<dbReference type="PANTHER" id="PTHR34477">
    <property type="entry name" value="UPF0213 PROTEIN YHBQ"/>
    <property type="match status" value="1"/>
</dbReference>
<evidence type="ECO:0000313" key="4">
    <source>
        <dbReference type="Proteomes" id="UP000032544"/>
    </source>
</evidence>
<dbReference type="InterPro" id="IPR050190">
    <property type="entry name" value="UPF0213_domain"/>
</dbReference>
<evidence type="ECO:0000259" key="2">
    <source>
        <dbReference type="PROSITE" id="PS50164"/>
    </source>
</evidence>
<dbReference type="CDD" id="cd10449">
    <property type="entry name" value="GIY-YIG_SLX1_like"/>
    <property type="match status" value="1"/>
</dbReference>
<dbReference type="Pfam" id="PF01541">
    <property type="entry name" value="GIY-YIG"/>
    <property type="match status" value="1"/>
</dbReference>
<dbReference type="InterPro" id="IPR035901">
    <property type="entry name" value="GIY-YIG_endonuc_sf"/>
</dbReference>
<dbReference type="PANTHER" id="PTHR34477:SF1">
    <property type="entry name" value="UPF0213 PROTEIN YHBQ"/>
    <property type="match status" value="1"/>
</dbReference>
<dbReference type="Gene3D" id="3.40.1440.10">
    <property type="entry name" value="GIY-YIG endonuclease"/>
    <property type="match status" value="1"/>
</dbReference>
<dbReference type="SUPFAM" id="SSF82771">
    <property type="entry name" value="GIY-YIG endonuclease"/>
    <property type="match status" value="1"/>
</dbReference>
<gene>
    <name evidence="3" type="ORF">LH29_21670</name>
</gene>
<dbReference type="OrthoDB" id="677560at2"/>
<dbReference type="STRING" id="1544798.LH29_21670"/>
<sequence length="82" mass="9750">MKYFDYIIYSPGIDSYYKGQTSCLEDRLNRHNRGYEKATQHGAPWELVWSTTKPTRGEALQLEKKLKNLSREKTIEFIKKYS</sequence>
<dbReference type="PROSITE" id="PS50164">
    <property type="entry name" value="GIY_YIG"/>
    <property type="match status" value="1"/>
</dbReference>